<dbReference type="Proteomes" id="UP000199482">
    <property type="component" value="Chromosome I"/>
</dbReference>
<reference evidence="2" key="3">
    <citation type="submission" date="2022-06" db="EMBL/GenBank/DDBJ databases">
        <title>Genomic Encyclopedia of Type Strains, Phase III (KMG-III): the genomes of soil and plant-associated and newly described type strains.</title>
        <authorList>
            <person name="Whitman W."/>
        </authorList>
    </citation>
    <scope>NUCLEOTIDE SEQUENCE</scope>
    <source>
        <strain evidence="2">CPCC 202695</strain>
    </source>
</reference>
<keyword evidence="1" id="KW-0732">Signal</keyword>
<evidence type="ECO:0000313" key="2">
    <source>
        <dbReference type="EMBL" id="MCP2369056.1"/>
    </source>
</evidence>
<dbReference type="STRING" id="589382.SAMN04489721_1414"/>
<organism evidence="3 4">
    <name type="scientific">Agromyces flavus</name>
    <dbReference type="NCBI Taxonomy" id="589382"/>
    <lineage>
        <taxon>Bacteria</taxon>
        <taxon>Bacillati</taxon>
        <taxon>Actinomycetota</taxon>
        <taxon>Actinomycetes</taxon>
        <taxon>Micrococcales</taxon>
        <taxon>Microbacteriaceae</taxon>
        <taxon>Agromyces</taxon>
    </lineage>
</organism>
<name>A0A1H1SNM1_9MICO</name>
<dbReference type="Proteomes" id="UP000893823">
    <property type="component" value="Unassembled WGS sequence"/>
</dbReference>
<dbReference type="RefSeq" id="WP_092670465.1">
    <property type="nucleotide sequence ID" value="NZ_BMDN01000006.1"/>
</dbReference>
<evidence type="ECO:0000313" key="3">
    <source>
        <dbReference type="EMBL" id="SDS49594.1"/>
    </source>
</evidence>
<feature type="chain" id="PRO_5009260264" evidence="1">
    <location>
        <begin position="38"/>
        <end position="683"/>
    </location>
</feature>
<evidence type="ECO:0000313" key="5">
    <source>
        <dbReference type="Proteomes" id="UP000893823"/>
    </source>
</evidence>
<evidence type="ECO:0000256" key="1">
    <source>
        <dbReference type="SAM" id="SignalP"/>
    </source>
</evidence>
<gene>
    <name evidence="2" type="ORF">BCL57_003235</name>
    <name evidence="3" type="ORF">SAMN04489721_1414</name>
</gene>
<keyword evidence="5" id="KW-1185">Reference proteome</keyword>
<protein>
    <submittedName>
        <fullName evidence="3">Uncharacterized protein</fullName>
    </submittedName>
</protein>
<feature type="signal peptide" evidence="1">
    <location>
        <begin position="1"/>
        <end position="37"/>
    </location>
</feature>
<dbReference type="EMBL" id="SODL02000006">
    <property type="protein sequence ID" value="MCP2369056.1"/>
    <property type="molecule type" value="Genomic_DNA"/>
</dbReference>
<reference evidence="4" key="1">
    <citation type="submission" date="2016-10" db="EMBL/GenBank/DDBJ databases">
        <authorList>
            <person name="Varghese N."/>
            <person name="Submissions S."/>
        </authorList>
    </citation>
    <scope>NUCLEOTIDE SEQUENCE [LARGE SCALE GENOMIC DNA]</scope>
    <source>
        <strain evidence="4">CPCC 202695</strain>
    </source>
</reference>
<dbReference type="AlphaFoldDB" id="A0A1H1SNM1"/>
<sequence>MTRTHTREVPRHSRTAVWTAVVALAAGVIGGASPAVAAEPAPLTNLAHLDFLMDTVSPDEVDGHTTYRLAEEPDLTMPWTYADARPGGTFERVGGGGLVDPVTGHWGQGAYNADDISRAAVVYLRHWQLTDDATSRQTAYELLRSLAYVQTVEGPNAGNVVLWMQPDGELNPSAEPVELPDPSDSGPSYWLARTLWAFGEGYAAFAAKGADPAFTAFLGERMSLARDAVDRQVLTNYGEFGTADGMRVPLWLIVDGADASAEAVLGLSAYVEAAPDDAAAADTLAKLAEGIALMSAGDVREWPYGAILPWAQSRSMWHAWGSQMPAALAEASDVLGDTSLLEPAVLDSSSFTPTLLTAGGPDNGWFPTPADRVQIAYGADSRVQSLLSVADASGSTGFAELAAIQAAWFFGANRADEAMYDPATGVTYDGIQPDGTINRNSGAESTIHGLLTMLALDARPELAERATSVDHVASRHGLTTVEAEDAVSTTGIVVAPESAWTGESLYSGSTLVLDRRDTATFDLGVDEVDRWVEPVAWIPEDGTARSIWQSDGTGLGSLDGRGEPQGISPVPGVLLPRVLQGVVDASESTVTARVVKDAVTLDALIVRPVVSRLLLEGEGGATELVHSSARSPQRVPIGFEDRLSTANLYDSEGRLVSAADLDGAGTIRIPSGGFAVVSTDEAG</sequence>
<proteinExistence type="predicted"/>
<dbReference type="EMBL" id="LT629755">
    <property type="protein sequence ID" value="SDS49594.1"/>
    <property type="molecule type" value="Genomic_DNA"/>
</dbReference>
<accession>A0A1H1SNM1</accession>
<evidence type="ECO:0000313" key="4">
    <source>
        <dbReference type="Proteomes" id="UP000199482"/>
    </source>
</evidence>
<reference evidence="3" key="2">
    <citation type="submission" date="2016-10" db="EMBL/GenBank/DDBJ databases">
        <authorList>
            <person name="de Groot N.N."/>
        </authorList>
    </citation>
    <scope>NUCLEOTIDE SEQUENCE [LARGE SCALE GENOMIC DNA]</scope>
    <source>
        <strain evidence="3">CPCC 202695</strain>
    </source>
</reference>